<feature type="transmembrane region" description="Helical" evidence="6">
    <location>
        <begin position="132"/>
        <end position="153"/>
    </location>
</feature>
<feature type="transmembrane region" description="Helical" evidence="6">
    <location>
        <begin position="165"/>
        <end position="185"/>
    </location>
</feature>
<feature type="transmembrane region" description="Helical" evidence="6">
    <location>
        <begin position="383"/>
        <end position="403"/>
    </location>
</feature>
<gene>
    <name evidence="7" type="primary">dinF</name>
    <name evidence="7" type="ORF">TFUB20_00386</name>
</gene>
<dbReference type="RefSeq" id="WP_074449396.1">
    <property type="nucleotide sequence ID" value="NZ_CALHNL010000092.1"/>
</dbReference>
<reference evidence="7 8" key="1">
    <citation type="submission" date="2016-09" db="EMBL/GenBank/DDBJ databases">
        <authorList>
            <person name="Capua I."/>
            <person name="De Benedictis P."/>
            <person name="Joannis T."/>
            <person name="Lombin L.H."/>
            <person name="Cattoli G."/>
        </authorList>
    </citation>
    <scope>NUCLEOTIDE SEQUENCE [LARGE SCALE GENOMIC DNA]</scope>
    <source>
        <strain evidence="7 8">UB20</strain>
    </source>
</reference>
<organism evidence="7 8">
    <name type="scientific">Tannerella forsythia</name>
    <name type="common">Bacteroides forsythus</name>
    <dbReference type="NCBI Taxonomy" id="28112"/>
    <lineage>
        <taxon>Bacteria</taxon>
        <taxon>Pseudomonadati</taxon>
        <taxon>Bacteroidota</taxon>
        <taxon>Bacteroidia</taxon>
        <taxon>Bacteroidales</taxon>
        <taxon>Tannerellaceae</taxon>
        <taxon>Tannerella</taxon>
    </lineage>
</organism>
<feature type="transmembrane region" description="Helical" evidence="6">
    <location>
        <begin position="354"/>
        <end position="371"/>
    </location>
</feature>
<evidence type="ECO:0000256" key="4">
    <source>
        <dbReference type="ARBA" id="ARBA00022989"/>
    </source>
</evidence>
<dbReference type="PANTHER" id="PTHR42893">
    <property type="entry name" value="PROTEIN DETOXIFICATION 44, CHLOROPLASTIC-RELATED"/>
    <property type="match status" value="1"/>
</dbReference>
<evidence type="ECO:0000256" key="3">
    <source>
        <dbReference type="ARBA" id="ARBA00022692"/>
    </source>
</evidence>
<dbReference type="InterPro" id="IPR002528">
    <property type="entry name" value="MATE_fam"/>
</dbReference>
<sequence>MALKYTDTDRHILRLAVPNVISNISVPLLGMADTAIAGRLGDDVNIAALSIGTTIFNFIYWNCAFLRMGTSGITAQACGAGRHAECANMLVRAVWLALVLAALILVFQQPIGKYSLALMQGSDKVQALAAEYIFARIWAVPASVLLFAIQGWYIGMQDARTPMYIAILSNVANIVFSVGFVFGLGMGISGVAWGTVVAQYAGLIMAVVFWLVKYRPYSAYFNLRDSLRLAPLVRFLHINKDIFLRTFCIVIAYTFFTAASARFGDVILTTNTLLMQLFTLFSYLADGFAYSAEALSGRFVGERNTETLHRFIRRLMGWSFLIAVLFVGLYLVGWKEILGVFSPSDEIIACAGQYIGWVIAVPLIGAVPFMIDGIMIGATRTKILRNTVFLSTVLYLASFYVLSPWLGNTALWIAFLIFLSARGLLLYFASDRLNVEKIIHDRF</sequence>
<feature type="transmembrane region" description="Helical" evidence="6">
    <location>
        <begin position="12"/>
        <end position="32"/>
    </location>
</feature>
<dbReference type="OrthoDB" id="9776324at2"/>
<proteinExistence type="inferred from homology"/>
<feature type="transmembrane region" description="Helical" evidence="6">
    <location>
        <begin position="409"/>
        <end position="429"/>
    </location>
</feature>
<comment type="subcellular location">
    <subcellularLocation>
        <location evidence="1">Membrane</location>
        <topology evidence="1">Multi-pass membrane protein</topology>
    </subcellularLocation>
</comment>
<feature type="transmembrane region" description="Helical" evidence="6">
    <location>
        <begin position="273"/>
        <end position="295"/>
    </location>
</feature>
<feature type="transmembrane region" description="Helical" evidence="6">
    <location>
        <begin position="191"/>
        <end position="212"/>
    </location>
</feature>
<evidence type="ECO:0000256" key="2">
    <source>
        <dbReference type="ARBA" id="ARBA00010199"/>
    </source>
</evidence>
<dbReference type="GO" id="GO:0042910">
    <property type="term" value="F:xenobiotic transmembrane transporter activity"/>
    <property type="evidence" value="ECO:0007669"/>
    <property type="project" value="InterPro"/>
</dbReference>
<keyword evidence="4 6" id="KW-1133">Transmembrane helix</keyword>
<evidence type="ECO:0000313" key="7">
    <source>
        <dbReference type="EMBL" id="SCQ18586.1"/>
    </source>
</evidence>
<feature type="transmembrane region" description="Helical" evidence="6">
    <location>
        <begin position="315"/>
        <end position="334"/>
    </location>
</feature>
<evidence type="ECO:0000256" key="5">
    <source>
        <dbReference type="ARBA" id="ARBA00023136"/>
    </source>
</evidence>
<dbReference type="GO" id="GO:0015297">
    <property type="term" value="F:antiporter activity"/>
    <property type="evidence" value="ECO:0007669"/>
    <property type="project" value="InterPro"/>
</dbReference>
<dbReference type="InterPro" id="IPR044644">
    <property type="entry name" value="DinF-like"/>
</dbReference>
<keyword evidence="3 6" id="KW-0812">Transmembrane</keyword>
<dbReference type="CDD" id="cd13136">
    <property type="entry name" value="MATE_DinF_like"/>
    <property type="match status" value="1"/>
</dbReference>
<name>A0A1D3UEL5_TANFO</name>
<dbReference type="Proteomes" id="UP000182057">
    <property type="component" value="Unassembled WGS sequence"/>
</dbReference>
<accession>A0A1D3UEL5</accession>
<protein>
    <submittedName>
        <fullName evidence="7">DNA-damage-inducible protein F</fullName>
    </submittedName>
</protein>
<evidence type="ECO:0000256" key="1">
    <source>
        <dbReference type="ARBA" id="ARBA00004141"/>
    </source>
</evidence>
<feature type="transmembrane region" description="Helical" evidence="6">
    <location>
        <begin position="242"/>
        <end position="261"/>
    </location>
</feature>
<feature type="transmembrane region" description="Helical" evidence="6">
    <location>
        <begin position="44"/>
        <end position="68"/>
    </location>
</feature>
<evidence type="ECO:0000313" key="8">
    <source>
        <dbReference type="Proteomes" id="UP000182057"/>
    </source>
</evidence>
<dbReference type="GO" id="GO:0005886">
    <property type="term" value="C:plasma membrane"/>
    <property type="evidence" value="ECO:0007669"/>
    <property type="project" value="TreeGrafter"/>
</dbReference>
<feature type="transmembrane region" description="Helical" evidence="6">
    <location>
        <begin position="89"/>
        <end position="112"/>
    </location>
</feature>
<dbReference type="PANTHER" id="PTHR42893:SF46">
    <property type="entry name" value="PROTEIN DETOXIFICATION 44, CHLOROPLASTIC"/>
    <property type="match status" value="1"/>
</dbReference>
<dbReference type="AlphaFoldDB" id="A0A1D3UEL5"/>
<dbReference type="NCBIfam" id="TIGR00797">
    <property type="entry name" value="matE"/>
    <property type="match status" value="1"/>
</dbReference>
<evidence type="ECO:0000256" key="6">
    <source>
        <dbReference type="SAM" id="Phobius"/>
    </source>
</evidence>
<dbReference type="Pfam" id="PF01554">
    <property type="entry name" value="MatE"/>
    <property type="match status" value="2"/>
</dbReference>
<dbReference type="EMBL" id="FMMM01000019">
    <property type="protein sequence ID" value="SCQ18586.1"/>
    <property type="molecule type" value="Genomic_DNA"/>
</dbReference>
<comment type="similarity">
    <text evidence="2">Belongs to the multi antimicrobial extrusion (MATE) (TC 2.A.66.1) family.</text>
</comment>
<keyword evidence="5 6" id="KW-0472">Membrane</keyword>